<dbReference type="PROSITE" id="PS00136">
    <property type="entry name" value="SUBTILASE_ASP"/>
    <property type="match status" value="1"/>
</dbReference>
<evidence type="ECO:0000256" key="6">
    <source>
        <dbReference type="ARBA" id="ARBA00023180"/>
    </source>
</evidence>
<organism evidence="13 14">
    <name type="scientific">Pseudoalteromonas lipolytica</name>
    <dbReference type="NCBI Taxonomy" id="570156"/>
    <lineage>
        <taxon>Bacteria</taxon>
        <taxon>Pseudomonadati</taxon>
        <taxon>Pseudomonadota</taxon>
        <taxon>Gammaproteobacteria</taxon>
        <taxon>Alteromonadales</taxon>
        <taxon>Pseudoalteromonadaceae</taxon>
        <taxon>Pseudoalteromonas</taxon>
    </lineage>
</organism>
<feature type="domain" description="PA" evidence="11">
    <location>
        <begin position="535"/>
        <end position="599"/>
    </location>
</feature>
<feature type="active site" description="Charge relay system" evidence="7">
    <location>
        <position position="232"/>
    </location>
</feature>
<sequence>MFNMKKVSVMVASALYLGVGTSAAALNDQAWPEKPAGYAPKQTVSNEFVWEDKVNNTVKKQSRVFTPEKNVSGIQTYIVQLDGAPISTYQGGIKGLTSTKDVVMQTQQASTRSTRSTRSTLNMTQPVIASYANHLASKRQSVLSTAMSQQGLQLNVERTFNVTLNGFTTKMTQDEAKRLAKVAGVKKITRSKIYSLNTFNTIEQTGASALWSASASNPSSNKGEGTVVGIIDTGINTDHPSFAAVGGDGYTHTNPLGDKYLGDCATAEFADLCNDKLIGVYSYPEITAAYVDSVFEETRPENGEDYHSHGSHVAGTAAGNILYDIPYKLTEYESQSSGLETNVTFPQVSGMAPHANIISYQVCWPGNSGDPYAGCPTSAILAAVEQAAIDNVDVLNASLGGLEEDPWSDPIEQAFMNAAESGVFVAVAAGNSGPEYSTADHSSPWVTTVAAYSPASKVNFGNKQLKNLTGGDNSAPGPFEGAGVNFNELTGLIVAATDFENPNESSSYALANCDKPFPEGTFDLVDDPATAIDESAQDVIVVCKRSSYPLYSKSLNVQAGGAEGLIVYNQSAFYDRYTIPSISYPIPTIHIKNVDGTSLLEWLSVGDSHVGTIEATEGTVDAVDKDRIAYFSGRGPSYFGFDTLLVDVAAPGVDIYAPSSDDQPFTNNPATSDWQSMSGTSMASPHVAGAAALLKQSHPDWSPMQIQSALMLTANNQLGVAQYLNNYADDGFDAALAEMGAGKMQVERADKTGLLLDESIANMAAANPSLGGREKALNTAYMVDNDCGFKCTFIRTFTATEDASWTLHTENWIGNSKITVEPSSFDIRAGETQSIIVTVEASQQATPQELIDYTGNQGQVVMTSNNPESPILEVPVWTFAGDTGLPEFIQIDAHRRSATMKVGPFNTGEISNLTTQSYGLVKGQVETVHLFNDTTPGDPFDSVDVDGEAVNNNHIQWTTVPEDAKMLSASVMNEQSRVLVFMGKDSNGDGIASFEETLCMSTSYTLTNFCNIVDPEAGEYFTLYMNLQNYDYNEVDEGIEVSFATAITTSDNGSLTVTGPSSVAGYDSFELDLAYNLPDMEVGDIYFGGFDIGSNPEDIGNLGFVPVIIEQVDKDVTFTASKEKTFVGDLVDFEISVIANNEDEARQFALNTEFPNGINIIPDSLVATHSTPVEPVLDNNMLSLVGIQETTKDVGRNYNITTNITDEMCSLTAAHSPDPHYLELRELGWRTLEGVEGQYYNEFEYSFKELMNTDLDVSFPFFNKYHFDAIKLNPAGLVTFGSQGRTSPFHVDLPEGYTQPPPPPYLIAPFWVGDNMIPERVDGGYGNYDANAGITPTYTVSREWLVLEWDNIQRSNTEGQLIDVEMFMRMGIDYEPGEYELLFAYDNINLADAQGSIGLKAADGRAFISGDIPIDLNIGNKLGFNNMDEVLHDDLVVCLDYTGPEISKFDVKFQAYIGEQAANQTHQLTLVNGLEGADDETITLELEVIGNLEMAGLTDMSVAENETISFDVLYADENQVSNQIEVLGENFTYEVSGHTSGSTVTITPAAHFHGDIDVTVKVSDNVNPTDAAMSSFVLSVMSDGEELGCTDSSATNYDENANTDNGSCTFPEAVIPETEIEKDKKSSSGSFGWLLLAVAPLMALRRKRSQIN</sequence>
<feature type="domain" description="Inhibitor I9" evidence="12">
    <location>
        <begin position="76"/>
        <end position="196"/>
    </location>
</feature>
<evidence type="ECO:0000256" key="7">
    <source>
        <dbReference type="PROSITE-ProRule" id="PRU01240"/>
    </source>
</evidence>
<protein>
    <submittedName>
        <fullName evidence="13">S8 family serine peptidase</fullName>
    </submittedName>
</protein>
<dbReference type="CDD" id="cd02120">
    <property type="entry name" value="PA_subtilisin_like"/>
    <property type="match status" value="1"/>
</dbReference>
<dbReference type="PROSITE" id="PS00137">
    <property type="entry name" value="SUBTILASE_HIS"/>
    <property type="match status" value="1"/>
</dbReference>
<evidence type="ECO:0000313" key="14">
    <source>
        <dbReference type="Proteomes" id="UP001377972"/>
    </source>
</evidence>
<evidence type="ECO:0000256" key="3">
    <source>
        <dbReference type="ARBA" id="ARBA00022729"/>
    </source>
</evidence>
<dbReference type="InterPro" id="IPR017311">
    <property type="entry name" value="Sama-2696"/>
</dbReference>
<dbReference type="RefSeq" id="WP_339980138.1">
    <property type="nucleotide sequence ID" value="NZ_JAQPZS010000002.1"/>
</dbReference>
<evidence type="ECO:0000259" key="11">
    <source>
        <dbReference type="Pfam" id="PF02225"/>
    </source>
</evidence>
<comment type="caution">
    <text evidence="13">The sequence shown here is derived from an EMBL/GenBank/DDBJ whole genome shotgun (WGS) entry which is preliminary data.</text>
</comment>
<dbReference type="PRINTS" id="PR00723">
    <property type="entry name" value="SUBTILISIN"/>
</dbReference>
<dbReference type="PROSITE" id="PS51892">
    <property type="entry name" value="SUBTILASE"/>
    <property type="match status" value="1"/>
</dbReference>
<dbReference type="InterPro" id="IPR023827">
    <property type="entry name" value="Peptidase_S8_Asp-AS"/>
</dbReference>
<dbReference type="Pfam" id="PF00082">
    <property type="entry name" value="Peptidase_S8"/>
    <property type="match status" value="1"/>
</dbReference>
<dbReference type="InterPro" id="IPR010259">
    <property type="entry name" value="S8pro/Inhibitor_I9"/>
</dbReference>
<dbReference type="PANTHER" id="PTHR10795">
    <property type="entry name" value="PROPROTEIN CONVERTASE SUBTILISIN/KEXIN"/>
    <property type="match status" value="1"/>
</dbReference>
<evidence type="ECO:0000256" key="9">
    <source>
        <dbReference type="SAM" id="SignalP"/>
    </source>
</evidence>
<dbReference type="InterPro" id="IPR020008">
    <property type="entry name" value="GlyGly_CTERM"/>
</dbReference>
<keyword evidence="2 7" id="KW-0645">Protease</keyword>
<feature type="active site" description="Charge relay system" evidence="7">
    <location>
        <position position="309"/>
    </location>
</feature>
<accession>A0ABU8SQ52</accession>
<dbReference type="Gene3D" id="3.40.50.200">
    <property type="entry name" value="Peptidase S8/S53 domain"/>
    <property type="match status" value="1"/>
</dbReference>
<evidence type="ECO:0000313" key="13">
    <source>
        <dbReference type="EMBL" id="MEJ6495174.1"/>
    </source>
</evidence>
<dbReference type="InterPro" id="IPR003137">
    <property type="entry name" value="PA_domain"/>
</dbReference>
<dbReference type="InterPro" id="IPR022398">
    <property type="entry name" value="Peptidase_S8_His-AS"/>
</dbReference>
<dbReference type="InterPro" id="IPR034197">
    <property type="entry name" value="Peptidases_S8_3"/>
</dbReference>
<evidence type="ECO:0000256" key="4">
    <source>
        <dbReference type="ARBA" id="ARBA00022801"/>
    </source>
</evidence>
<dbReference type="PIRSF" id="PIRSF037895">
    <property type="entry name" value="Subtilisin_rel_Sama_2696"/>
    <property type="match status" value="1"/>
</dbReference>
<evidence type="ECO:0000256" key="2">
    <source>
        <dbReference type="ARBA" id="ARBA00022670"/>
    </source>
</evidence>
<dbReference type="InterPro" id="IPR045051">
    <property type="entry name" value="SBT"/>
</dbReference>
<feature type="chain" id="PRO_5047377888" evidence="9">
    <location>
        <begin position="25"/>
        <end position="1652"/>
    </location>
</feature>
<dbReference type="CDD" id="cd04852">
    <property type="entry name" value="Peptidases_S8_3"/>
    <property type="match status" value="1"/>
</dbReference>
<dbReference type="InterPro" id="IPR036852">
    <property type="entry name" value="Peptidase_S8/S53_dom_sf"/>
</dbReference>
<dbReference type="Pfam" id="PF05922">
    <property type="entry name" value="Inhibitor_I9"/>
    <property type="match status" value="1"/>
</dbReference>
<name>A0ABU8SQ52_9GAMM</name>
<keyword evidence="6" id="KW-0325">Glycoprotein</keyword>
<dbReference type="Pfam" id="PF02225">
    <property type="entry name" value="PA"/>
    <property type="match status" value="1"/>
</dbReference>
<dbReference type="InterPro" id="IPR023828">
    <property type="entry name" value="Peptidase_S8_Ser-AS"/>
</dbReference>
<dbReference type="Proteomes" id="UP001377972">
    <property type="component" value="Unassembled WGS sequence"/>
</dbReference>
<keyword evidence="3 9" id="KW-0732">Signal</keyword>
<feature type="active site" description="Charge relay system" evidence="7">
    <location>
        <position position="681"/>
    </location>
</feature>
<reference evidence="13 14" key="1">
    <citation type="submission" date="2023-01" db="EMBL/GenBank/DDBJ databases">
        <title>Trichodesmium-associated heterotrophic epibiont bacteria.</title>
        <authorList>
            <person name="Cleveland C.S."/>
            <person name="Webb E.A."/>
        </authorList>
    </citation>
    <scope>NUCLEOTIDE SEQUENCE [LARGE SCALE GENOMIC DNA]</scope>
    <source>
        <strain evidence="13 14">USCH2</strain>
    </source>
</reference>
<dbReference type="EMBL" id="JAQPZS010000002">
    <property type="protein sequence ID" value="MEJ6495174.1"/>
    <property type="molecule type" value="Genomic_DNA"/>
</dbReference>
<evidence type="ECO:0000259" key="12">
    <source>
        <dbReference type="Pfam" id="PF05922"/>
    </source>
</evidence>
<dbReference type="InterPro" id="IPR000209">
    <property type="entry name" value="Peptidase_S8/S53_dom"/>
</dbReference>
<evidence type="ECO:0000256" key="5">
    <source>
        <dbReference type="ARBA" id="ARBA00022825"/>
    </source>
</evidence>
<feature type="signal peptide" evidence="9">
    <location>
        <begin position="1"/>
        <end position="24"/>
    </location>
</feature>
<dbReference type="InterPro" id="IPR015500">
    <property type="entry name" value="Peptidase_S8_subtilisin-rel"/>
</dbReference>
<dbReference type="NCBIfam" id="TIGR03501">
    <property type="entry name" value="GlyGly_CTERM"/>
    <property type="match status" value="1"/>
</dbReference>
<keyword evidence="5 7" id="KW-0720">Serine protease</keyword>
<keyword evidence="14" id="KW-1185">Reference proteome</keyword>
<evidence type="ECO:0000259" key="10">
    <source>
        <dbReference type="Pfam" id="PF00082"/>
    </source>
</evidence>
<dbReference type="Gene3D" id="3.50.30.30">
    <property type="match status" value="1"/>
</dbReference>
<comment type="similarity">
    <text evidence="1 7 8">Belongs to the peptidase S8 family.</text>
</comment>
<feature type="domain" description="Peptidase S8/S53" evidence="10">
    <location>
        <begin position="223"/>
        <end position="720"/>
    </location>
</feature>
<evidence type="ECO:0000256" key="1">
    <source>
        <dbReference type="ARBA" id="ARBA00011073"/>
    </source>
</evidence>
<gene>
    <name evidence="13" type="ORF">PQI24_03985</name>
</gene>
<dbReference type="PROSITE" id="PS00138">
    <property type="entry name" value="SUBTILASE_SER"/>
    <property type="match status" value="1"/>
</dbReference>
<keyword evidence="4 7" id="KW-0378">Hydrolase</keyword>
<evidence type="ECO:0000256" key="8">
    <source>
        <dbReference type="RuleBase" id="RU003355"/>
    </source>
</evidence>
<proteinExistence type="inferred from homology"/>
<dbReference type="SUPFAM" id="SSF52743">
    <property type="entry name" value="Subtilisin-like"/>
    <property type="match status" value="1"/>
</dbReference>